<sequence>MAAFLCRSAVRSVGGTCLRSPSAAVKTALPKAMPCGRSPTPIFTRPIIAALGSVDSLMPLHSAIASTRLKSCIAVDASGWGFFYQGLKKGK</sequence>
<proteinExistence type="predicted"/>
<dbReference type="AlphaFoldDB" id="A0A0K9NI16"/>
<gene>
    <name evidence="1" type="ORF">ZOSMA_97G00400</name>
</gene>
<organism evidence="1 2">
    <name type="scientific">Zostera marina</name>
    <name type="common">Eelgrass</name>
    <dbReference type="NCBI Taxonomy" id="29655"/>
    <lineage>
        <taxon>Eukaryota</taxon>
        <taxon>Viridiplantae</taxon>
        <taxon>Streptophyta</taxon>
        <taxon>Embryophyta</taxon>
        <taxon>Tracheophyta</taxon>
        <taxon>Spermatophyta</taxon>
        <taxon>Magnoliopsida</taxon>
        <taxon>Liliopsida</taxon>
        <taxon>Zosteraceae</taxon>
        <taxon>Zostera</taxon>
    </lineage>
</organism>
<keyword evidence="2" id="KW-1185">Reference proteome</keyword>
<name>A0A0K9NI16_ZOSMR</name>
<evidence type="ECO:0000313" key="1">
    <source>
        <dbReference type="EMBL" id="KMZ56273.1"/>
    </source>
</evidence>
<dbReference type="OMA" id="PRCHNNS"/>
<comment type="caution">
    <text evidence="1">The sequence shown here is derived from an EMBL/GenBank/DDBJ whole genome shotgun (WGS) entry which is preliminary data.</text>
</comment>
<accession>A0A0K9NI16</accession>
<dbReference type="PANTHER" id="PTHR33156">
    <property type="entry name" value="OS02G0230000 PROTEIN"/>
    <property type="match status" value="1"/>
</dbReference>
<dbReference type="PANTHER" id="PTHR33156:SF37">
    <property type="entry name" value="PROTEIN NUCLEAR FUSION DEFECTIVE 6, CHLOROPLASTIC_MITOCHONDRIAL"/>
    <property type="match status" value="1"/>
</dbReference>
<dbReference type="InterPro" id="IPR043459">
    <property type="entry name" value="NFD6/NOXY2-like"/>
</dbReference>
<evidence type="ECO:0000313" key="2">
    <source>
        <dbReference type="Proteomes" id="UP000036987"/>
    </source>
</evidence>
<dbReference type="Proteomes" id="UP000036987">
    <property type="component" value="Unassembled WGS sequence"/>
</dbReference>
<dbReference type="OrthoDB" id="669248at2759"/>
<dbReference type="EMBL" id="LFYR01002205">
    <property type="protein sequence ID" value="KMZ56273.1"/>
    <property type="molecule type" value="Genomic_DNA"/>
</dbReference>
<protein>
    <submittedName>
        <fullName evidence="1">Uncharacterized protein</fullName>
    </submittedName>
</protein>
<reference evidence="2" key="1">
    <citation type="journal article" date="2016" name="Nature">
        <title>The genome of the seagrass Zostera marina reveals angiosperm adaptation to the sea.</title>
        <authorList>
            <person name="Olsen J.L."/>
            <person name="Rouze P."/>
            <person name="Verhelst B."/>
            <person name="Lin Y.-C."/>
            <person name="Bayer T."/>
            <person name="Collen J."/>
            <person name="Dattolo E."/>
            <person name="De Paoli E."/>
            <person name="Dittami S."/>
            <person name="Maumus F."/>
            <person name="Michel G."/>
            <person name="Kersting A."/>
            <person name="Lauritano C."/>
            <person name="Lohaus R."/>
            <person name="Toepel M."/>
            <person name="Tonon T."/>
            <person name="Vanneste K."/>
            <person name="Amirebrahimi M."/>
            <person name="Brakel J."/>
            <person name="Bostroem C."/>
            <person name="Chovatia M."/>
            <person name="Grimwood J."/>
            <person name="Jenkins J.W."/>
            <person name="Jueterbock A."/>
            <person name="Mraz A."/>
            <person name="Stam W.T."/>
            <person name="Tice H."/>
            <person name="Bornberg-Bauer E."/>
            <person name="Green P.J."/>
            <person name="Pearson G.A."/>
            <person name="Procaccini G."/>
            <person name="Duarte C.M."/>
            <person name="Schmutz J."/>
            <person name="Reusch T.B.H."/>
            <person name="Van de Peer Y."/>
        </authorList>
    </citation>
    <scope>NUCLEOTIDE SEQUENCE [LARGE SCALE GENOMIC DNA]</scope>
    <source>
        <strain evidence="2">cv. Finnish</strain>
    </source>
</reference>